<dbReference type="PANTHER" id="PTHR13886">
    <property type="entry name" value="JNK/SAPK-ASSOCIATED PROTEIN"/>
    <property type="match status" value="1"/>
</dbReference>
<dbReference type="AlphaFoldDB" id="A0AAV2QUB9"/>
<name>A0AAV2QUB9_MEGNR</name>
<evidence type="ECO:0000313" key="3">
    <source>
        <dbReference type="Proteomes" id="UP001497623"/>
    </source>
</evidence>
<gene>
    <name evidence="2" type="ORF">MNOR_LOCUS16947</name>
</gene>
<dbReference type="GO" id="GO:0030159">
    <property type="term" value="F:signaling receptor complex adaptor activity"/>
    <property type="evidence" value="ECO:0007669"/>
    <property type="project" value="TreeGrafter"/>
</dbReference>
<dbReference type="InterPro" id="IPR039911">
    <property type="entry name" value="JIP3/JIP4"/>
</dbReference>
<comment type="caution">
    <text evidence="2">The sequence shown here is derived from an EMBL/GenBank/DDBJ whole genome shotgun (WGS) entry which is preliminary data.</text>
</comment>
<dbReference type="EMBL" id="CAXKWB010011387">
    <property type="protein sequence ID" value="CAL4101131.1"/>
    <property type="molecule type" value="Genomic_DNA"/>
</dbReference>
<keyword evidence="3" id="KW-1185">Reference proteome</keyword>
<dbReference type="GO" id="GO:0005078">
    <property type="term" value="F:MAP-kinase scaffold activity"/>
    <property type="evidence" value="ECO:0007669"/>
    <property type="project" value="InterPro"/>
</dbReference>
<reference evidence="2 3" key="1">
    <citation type="submission" date="2024-05" db="EMBL/GenBank/DDBJ databases">
        <authorList>
            <person name="Wallberg A."/>
        </authorList>
    </citation>
    <scope>NUCLEOTIDE SEQUENCE [LARGE SCALE GENOMIC DNA]</scope>
</reference>
<feature type="non-terminal residue" evidence="2">
    <location>
        <position position="177"/>
    </location>
</feature>
<dbReference type="GO" id="GO:0005737">
    <property type="term" value="C:cytoplasm"/>
    <property type="evidence" value="ECO:0007669"/>
    <property type="project" value="TreeGrafter"/>
</dbReference>
<feature type="region of interest" description="Disordered" evidence="1">
    <location>
        <begin position="43"/>
        <end position="70"/>
    </location>
</feature>
<dbReference type="Proteomes" id="UP001497623">
    <property type="component" value="Unassembled WGS sequence"/>
</dbReference>
<feature type="compositionally biased region" description="Low complexity" evidence="1">
    <location>
        <begin position="60"/>
        <end position="70"/>
    </location>
</feature>
<protein>
    <submittedName>
        <fullName evidence="2">Uncharacterized protein</fullName>
    </submittedName>
</protein>
<dbReference type="GO" id="GO:0019894">
    <property type="term" value="F:kinesin binding"/>
    <property type="evidence" value="ECO:0007669"/>
    <property type="project" value="TreeGrafter"/>
</dbReference>
<evidence type="ECO:0000256" key="1">
    <source>
        <dbReference type="SAM" id="MobiDB-lite"/>
    </source>
</evidence>
<sequence length="177" mass="17682">SGTGKLGFSFVRITALLISSNRLWIGTGNGVIISVPLSENANPRPGPAGGSGGSGGSGSSGPPSLAASGAAATKMPGGVIRVYADNRDQVTPGSFIPYCSMAQAQLSFHGHRDAVKFFVAVPGSGGYNALTATAPAAASVGPPAITEAGEEDNDVDAPKMKSMLVISGGEGYIDFRI</sequence>
<dbReference type="PANTHER" id="PTHR13886:SF4">
    <property type="entry name" value="JNK-INTERACTING PROTEIN 3"/>
    <property type="match status" value="1"/>
</dbReference>
<dbReference type="GO" id="GO:0008432">
    <property type="term" value="F:JUN kinase binding"/>
    <property type="evidence" value="ECO:0007669"/>
    <property type="project" value="TreeGrafter"/>
</dbReference>
<evidence type="ECO:0000313" key="2">
    <source>
        <dbReference type="EMBL" id="CAL4101131.1"/>
    </source>
</evidence>
<dbReference type="GO" id="GO:0016192">
    <property type="term" value="P:vesicle-mediated transport"/>
    <property type="evidence" value="ECO:0007669"/>
    <property type="project" value="TreeGrafter"/>
</dbReference>
<organism evidence="2 3">
    <name type="scientific">Meganyctiphanes norvegica</name>
    <name type="common">Northern krill</name>
    <name type="synonym">Thysanopoda norvegica</name>
    <dbReference type="NCBI Taxonomy" id="48144"/>
    <lineage>
        <taxon>Eukaryota</taxon>
        <taxon>Metazoa</taxon>
        <taxon>Ecdysozoa</taxon>
        <taxon>Arthropoda</taxon>
        <taxon>Crustacea</taxon>
        <taxon>Multicrustacea</taxon>
        <taxon>Malacostraca</taxon>
        <taxon>Eumalacostraca</taxon>
        <taxon>Eucarida</taxon>
        <taxon>Euphausiacea</taxon>
        <taxon>Euphausiidae</taxon>
        <taxon>Meganyctiphanes</taxon>
    </lineage>
</organism>
<proteinExistence type="predicted"/>
<feature type="compositionally biased region" description="Gly residues" evidence="1">
    <location>
        <begin position="47"/>
        <end position="59"/>
    </location>
</feature>
<accession>A0AAV2QUB9</accession>
<feature type="non-terminal residue" evidence="2">
    <location>
        <position position="1"/>
    </location>
</feature>